<dbReference type="GO" id="GO:0009279">
    <property type="term" value="C:cell outer membrane"/>
    <property type="evidence" value="ECO:0007669"/>
    <property type="project" value="UniProtKB-SubCell"/>
</dbReference>
<dbReference type="Gene3D" id="2.40.170.20">
    <property type="entry name" value="TonB-dependent receptor, beta-barrel domain"/>
    <property type="match status" value="1"/>
</dbReference>
<evidence type="ECO:0000256" key="2">
    <source>
        <dbReference type="ARBA" id="ARBA00023136"/>
    </source>
</evidence>
<dbReference type="Proteomes" id="UP000256629">
    <property type="component" value="Unassembled WGS sequence"/>
</dbReference>
<dbReference type="RefSeq" id="WP_116039928.1">
    <property type="nucleotide sequence ID" value="NZ_QRDX01000002.1"/>
</dbReference>
<dbReference type="InterPro" id="IPR008969">
    <property type="entry name" value="CarboxyPept-like_regulatory"/>
</dbReference>
<protein>
    <submittedName>
        <fullName evidence="6">Outer membrane receptor protein involved in Fe transport</fullName>
    </submittedName>
</protein>
<dbReference type="Pfam" id="PF13715">
    <property type="entry name" value="CarbopepD_reg_2"/>
    <property type="match status" value="1"/>
</dbReference>
<organism evidence="6 7">
    <name type="scientific">Seonamhaeicola aphaedonensis</name>
    <dbReference type="NCBI Taxonomy" id="1461338"/>
    <lineage>
        <taxon>Bacteria</taxon>
        <taxon>Pseudomonadati</taxon>
        <taxon>Bacteroidota</taxon>
        <taxon>Flavobacteriia</taxon>
        <taxon>Flavobacteriales</taxon>
        <taxon>Flavobacteriaceae</taxon>
    </lineage>
</organism>
<evidence type="ECO:0000313" key="7">
    <source>
        <dbReference type="Proteomes" id="UP000256629"/>
    </source>
</evidence>
<sequence>MQKRFLALLFFSFSFVCFSQDLVIQGRVQDEKNLPIAFANIVIFNDNVFVSGTTTNDNGYFQIENLNASNFIIKVSFLGYESVETPITVESNTSIEPIILKETVEILEGVTVIAKKPTVKRMVDRIIFNLENSTLSNSNVLDVLKQTPGVMVHDGNITVKNSTPVVYINDRRVHLSVEEVQQLLEGTPAENIKSIEVITNPPARYDAEGGAVLNIITSKNIVTGYHGSVFGNFKQGPEFPKYTYGTSHFFKTKKIDTYLNFSDSPKREFRNNDQFINFFNGTQPATSWETDVKSTVRTADKTISGNINYKLNNKNSLGFSTNMLIAPRESTKDFVNSTTEVFNANKELDSSFVTDGRSVYETFNLAFTLDYNHKFNNRGEQLSASIHHTNYDFSSFQNVDTDYLFPDQSLIRDNRFQTFSSQKIKLYTGQIDYYLPLNDGVEFEAGGKVSDINSESLVTQYIFDNGIREEDLNNSDTFIYNETNFAAYTSYSQDWDSWSIKTGLRLEYTSIEGNSLLNNQMNKTDYLKFFPSIHILNRLNSNNEIYLNYKRRIARPRYNQLNPFRYFLNDNTFVVGDPNLMPQIDDVVTFGYTFNKDFTFEIYYRYENDPAQEIVFQDNEENVLKYSFTNIDNSISYGLDFITYTQLLKRWNLSVVSSLFYYENKFFALESDNSLQSIDRWSLYFQVANFFYFLEDNSLTADITYLFISPVVANGPSVTSTRSGLNINVRKSFWDNKASLSLGIADVFNNLNFNQTTQYANQDVFMKSRMENRLFIVGFNYKFGNTRLNKTRKLIDLEERDRLERIKD</sequence>
<keyword evidence="6" id="KW-0675">Receptor</keyword>
<evidence type="ECO:0000256" key="3">
    <source>
        <dbReference type="ARBA" id="ARBA00023237"/>
    </source>
</evidence>
<accession>A0A3D9HJ82</accession>
<feature type="chain" id="PRO_5017635780" evidence="4">
    <location>
        <begin position="20"/>
        <end position="808"/>
    </location>
</feature>
<keyword evidence="3" id="KW-0998">Cell outer membrane</keyword>
<reference evidence="6 7" key="1">
    <citation type="submission" date="2018-07" db="EMBL/GenBank/DDBJ databases">
        <title>Genomic Encyclopedia of Type Strains, Phase III (KMG-III): the genomes of soil and plant-associated and newly described type strains.</title>
        <authorList>
            <person name="Whitman W."/>
        </authorList>
    </citation>
    <scope>NUCLEOTIDE SEQUENCE [LARGE SCALE GENOMIC DNA]</scope>
    <source>
        <strain evidence="6 7">CECT 8487</strain>
    </source>
</reference>
<dbReference type="SUPFAM" id="SSF56935">
    <property type="entry name" value="Porins"/>
    <property type="match status" value="1"/>
</dbReference>
<gene>
    <name evidence="6" type="ORF">DFQ02_102282</name>
</gene>
<comment type="subcellular location">
    <subcellularLocation>
        <location evidence="1">Cell outer membrane</location>
    </subcellularLocation>
</comment>
<dbReference type="EMBL" id="QRDX01000002">
    <property type="protein sequence ID" value="RED49508.1"/>
    <property type="molecule type" value="Genomic_DNA"/>
</dbReference>
<feature type="signal peptide" evidence="4">
    <location>
        <begin position="1"/>
        <end position="19"/>
    </location>
</feature>
<keyword evidence="4" id="KW-0732">Signal</keyword>
<evidence type="ECO:0000313" key="6">
    <source>
        <dbReference type="EMBL" id="RED49508.1"/>
    </source>
</evidence>
<dbReference type="Pfam" id="PF14905">
    <property type="entry name" value="OMP_b-brl_3"/>
    <property type="match status" value="1"/>
</dbReference>
<dbReference type="AlphaFoldDB" id="A0A3D9HJ82"/>
<keyword evidence="7" id="KW-1185">Reference proteome</keyword>
<proteinExistence type="predicted"/>
<dbReference type="InterPro" id="IPR036942">
    <property type="entry name" value="Beta-barrel_TonB_sf"/>
</dbReference>
<name>A0A3D9HJ82_9FLAO</name>
<keyword evidence="2" id="KW-0472">Membrane</keyword>
<dbReference type="PANTHER" id="PTHR40980">
    <property type="entry name" value="PLUG DOMAIN-CONTAINING PROTEIN"/>
    <property type="match status" value="1"/>
</dbReference>
<evidence type="ECO:0000256" key="1">
    <source>
        <dbReference type="ARBA" id="ARBA00004442"/>
    </source>
</evidence>
<dbReference type="PANTHER" id="PTHR40980:SF4">
    <property type="entry name" value="TONB-DEPENDENT RECEPTOR-LIKE BETA-BARREL DOMAIN-CONTAINING PROTEIN"/>
    <property type="match status" value="1"/>
</dbReference>
<comment type="caution">
    <text evidence="6">The sequence shown here is derived from an EMBL/GenBank/DDBJ whole genome shotgun (WGS) entry which is preliminary data.</text>
</comment>
<dbReference type="Gene3D" id="2.60.40.1120">
    <property type="entry name" value="Carboxypeptidase-like, regulatory domain"/>
    <property type="match status" value="1"/>
</dbReference>
<feature type="domain" description="Outer membrane protein beta-barrel" evidence="5">
    <location>
        <begin position="373"/>
        <end position="781"/>
    </location>
</feature>
<dbReference type="OrthoDB" id="8764943at2"/>
<evidence type="ECO:0000256" key="4">
    <source>
        <dbReference type="SAM" id="SignalP"/>
    </source>
</evidence>
<dbReference type="SUPFAM" id="SSF49464">
    <property type="entry name" value="Carboxypeptidase regulatory domain-like"/>
    <property type="match status" value="1"/>
</dbReference>
<dbReference type="InterPro" id="IPR041700">
    <property type="entry name" value="OMP_b-brl_3"/>
</dbReference>
<evidence type="ECO:0000259" key="5">
    <source>
        <dbReference type="Pfam" id="PF14905"/>
    </source>
</evidence>